<dbReference type="Gene3D" id="3.40.50.1000">
    <property type="entry name" value="HAD superfamily/HAD-like"/>
    <property type="match status" value="1"/>
</dbReference>
<accession>A0A1G9H7Y2</accession>
<dbReference type="Gene3D" id="1.10.150.240">
    <property type="entry name" value="Putative phosphatase, domain 2"/>
    <property type="match status" value="1"/>
</dbReference>
<protein>
    <submittedName>
        <fullName evidence="1">Putative hydrolase of the HAD superfamily</fullName>
    </submittedName>
</protein>
<dbReference type="OrthoDB" id="9797415at2"/>
<evidence type="ECO:0000313" key="2">
    <source>
        <dbReference type="Proteomes" id="UP000199476"/>
    </source>
</evidence>
<dbReference type="PRINTS" id="PR00413">
    <property type="entry name" value="HADHALOGNASE"/>
</dbReference>
<dbReference type="EMBL" id="FNGO01000001">
    <property type="protein sequence ID" value="SDL09071.1"/>
    <property type="molecule type" value="Genomic_DNA"/>
</dbReference>
<dbReference type="CDD" id="cd02603">
    <property type="entry name" value="HAD_sEH-N_like"/>
    <property type="match status" value="1"/>
</dbReference>
<dbReference type="InterPro" id="IPR023198">
    <property type="entry name" value="PGP-like_dom2"/>
</dbReference>
<dbReference type="Pfam" id="PF00702">
    <property type="entry name" value="Hydrolase"/>
    <property type="match status" value="1"/>
</dbReference>
<dbReference type="SFLD" id="SFLDS00003">
    <property type="entry name" value="Haloacid_Dehalogenase"/>
    <property type="match status" value="1"/>
</dbReference>
<dbReference type="Proteomes" id="UP000199476">
    <property type="component" value="Unassembled WGS sequence"/>
</dbReference>
<dbReference type="InterPro" id="IPR006439">
    <property type="entry name" value="HAD-SF_hydro_IA"/>
</dbReference>
<dbReference type="NCBIfam" id="TIGR01509">
    <property type="entry name" value="HAD-SF-IA-v3"/>
    <property type="match status" value="1"/>
</dbReference>
<dbReference type="SUPFAM" id="SSF56784">
    <property type="entry name" value="HAD-like"/>
    <property type="match status" value="1"/>
</dbReference>
<dbReference type="PANTHER" id="PTHR43611">
    <property type="entry name" value="ALPHA-D-GLUCOSE 1-PHOSPHATE PHOSPHATASE"/>
    <property type="match status" value="1"/>
</dbReference>
<dbReference type="NCBIfam" id="TIGR01549">
    <property type="entry name" value="HAD-SF-IA-v1"/>
    <property type="match status" value="1"/>
</dbReference>
<dbReference type="STRING" id="321763.SAMN04488692_101130"/>
<organism evidence="1 2">
    <name type="scientific">Halarsenatibacter silvermanii</name>
    <dbReference type="NCBI Taxonomy" id="321763"/>
    <lineage>
        <taxon>Bacteria</taxon>
        <taxon>Bacillati</taxon>
        <taxon>Bacillota</taxon>
        <taxon>Clostridia</taxon>
        <taxon>Halanaerobiales</taxon>
        <taxon>Halarsenatibacteraceae</taxon>
        <taxon>Halarsenatibacter</taxon>
    </lineage>
</organism>
<dbReference type="GO" id="GO:0016787">
    <property type="term" value="F:hydrolase activity"/>
    <property type="evidence" value="ECO:0007669"/>
    <property type="project" value="UniProtKB-KW"/>
</dbReference>
<evidence type="ECO:0000313" key="1">
    <source>
        <dbReference type="EMBL" id="SDL09071.1"/>
    </source>
</evidence>
<dbReference type="SFLD" id="SFLDG01129">
    <property type="entry name" value="C1.5:_HAD__Beta-PGM__Phosphata"/>
    <property type="match status" value="1"/>
</dbReference>
<reference evidence="1 2" key="1">
    <citation type="submission" date="2016-10" db="EMBL/GenBank/DDBJ databases">
        <authorList>
            <person name="de Groot N.N."/>
        </authorList>
    </citation>
    <scope>NUCLEOTIDE SEQUENCE [LARGE SCALE GENOMIC DNA]</scope>
    <source>
        <strain evidence="1 2">SLAS-1</strain>
    </source>
</reference>
<keyword evidence="1" id="KW-0378">Hydrolase</keyword>
<dbReference type="InterPro" id="IPR023214">
    <property type="entry name" value="HAD_sf"/>
</dbReference>
<gene>
    <name evidence="1" type="ORF">SAMN04488692_101130</name>
</gene>
<dbReference type="AlphaFoldDB" id="A0A1G9H7Y2"/>
<dbReference type="PANTHER" id="PTHR43611:SF3">
    <property type="entry name" value="FLAVIN MONONUCLEOTIDE HYDROLASE 1, CHLOROPLATIC"/>
    <property type="match status" value="1"/>
</dbReference>
<sequence>MKETEEGVLIKNIVFDVGGVLLEYPPVDYYGRYVDSEEKARELANKTFFSDDWEKLDRGLLERREIIRIFCDKYSDESETIRKAIGSWSKMMRPIEENVEVARELDEAGYPLYILSNYPSQGFSEVKEKFDFFELFRDEVISGEATYIKPEDEIYQIMLQEFRLEPEHTLFIDDGKENIEAARESGIYGIHCAGDTDLRRELQRLNVSV</sequence>
<keyword evidence="2" id="KW-1185">Reference proteome</keyword>
<name>A0A1G9H7Y2_9FIRM</name>
<proteinExistence type="predicted"/>
<dbReference type="InterPro" id="IPR036412">
    <property type="entry name" value="HAD-like_sf"/>
</dbReference>
<dbReference type="RefSeq" id="WP_089757653.1">
    <property type="nucleotide sequence ID" value="NZ_FNGO01000001.1"/>
</dbReference>